<dbReference type="GO" id="GO:0043565">
    <property type="term" value="F:sequence-specific DNA binding"/>
    <property type="evidence" value="ECO:0007669"/>
    <property type="project" value="TreeGrafter"/>
</dbReference>
<sequence length="307" mass="33311">MPMSPPSPRRRISADNLLVLLAVGRLGRFTSAAESLELNHTTVSRRIAELEATLGGPVLTRTSGGLELTELGQEALAAAEQVEGAVSDLRPRRDGTSRLQGLVRVSTSDGFGAHVAGPALARVQRRHPRLSIEIVTATRRASQYRSGVDLEIIVGEQQVYRAESSKLTDYTLALYATREYLESAGTPATAAELADHPLVYYIESMLQVDDLDAIRRGISSRRDSLTSTNVFVQLEATRAGAGIGLLPRFMASPCTDLVPVLPDDVSSTLSFWLVARRESLRRPAVAAVVSGLREYVADHQRLLVGER</sequence>
<dbReference type="Pfam" id="PF00126">
    <property type="entry name" value="HTH_1"/>
    <property type="match status" value="1"/>
</dbReference>
<protein>
    <submittedName>
        <fullName evidence="6">DNA-binding transcriptional LysR family regulator</fullName>
    </submittedName>
</protein>
<comment type="similarity">
    <text evidence="1">Belongs to the LysR transcriptional regulatory family.</text>
</comment>
<dbReference type="PANTHER" id="PTHR30537:SF3">
    <property type="entry name" value="TRANSCRIPTIONAL REGULATORY PROTEIN"/>
    <property type="match status" value="1"/>
</dbReference>
<dbReference type="Pfam" id="PF03466">
    <property type="entry name" value="LysR_substrate"/>
    <property type="match status" value="1"/>
</dbReference>
<dbReference type="InterPro" id="IPR005119">
    <property type="entry name" value="LysR_subst-bd"/>
</dbReference>
<dbReference type="Proteomes" id="UP000539111">
    <property type="component" value="Unassembled WGS sequence"/>
</dbReference>
<dbReference type="GO" id="GO:0006351">
    <property type="term" value="P:DNA-templated transcription"/>
    <property type="evidence" value="ECO:0007669"/>
    <property type="project" value="TreeGrafter"/>
</dbReference>
<keyword evidence="7" id="KW-1185">Reference proteome</keyword>
<dbReference type="AlphaFoldDB" id="A0A7Z0A7N9"/>
<evidence type="ECO:0000256" key="4">
    <source>
        <dbReference type="ARBA" id="ARBA00023163"/>
    </source>
</evidence>
<dbReference type="InterPro" id="IPR000847">
    <property type="entry name" value="LysR_HTH_N"/>
</dbReference>
<evidence type="ECO:0000256" key="2">
    <source>
        <dbReference type="ARBA" id="ARBA00023015"/>
    </source>
</evidence>
<keyword evidence="2" id="KW-0805">Transcription regulation</keyword>
<name>A0A7Z0A7N9_9MICO</name>
<dbReference type="SUPFAM" id="SSF46785">
    <property type="entry name" value="Winged helix' DNA-binding domain"/>
    <property type="match status" value="1"/>
</dbReference>
<dbReference type="PANTHER" id="PTHR30537">
    <property type="entry name" value="HTH-TYPE TRANSCRIPTIONAL REGULATOR"/>
    <property type="match status" value="1"/>
</dbReference>
<dbReference type="PROSITE" id="PS50931">
    <property type="entry name" value="HTH_LYSR"/>
    <property type="match status" value="1"/>
</dbReference>
<keyword evidence="4" id="KW-0804">Transcription</keyword>
<evidence type="ECO:0000313" key="6">
    <source>
        <dbReference type="EMBL" id="NYI65947.1"/>
    </source>
</evidence>
<dbReference type="InterPro" id="IPR036390">
    <property type="entry name" value="WH_DNA-bd_sf"/>
</dbReference>
<accession>A0A7Z0A7N9</accession>
<dbReference type="Gene3D" id="1.10.10.10">
    <property type="entry name" value="Winged helix-like DNA-binding domain superfamily/Winged helix DNA-binding domain"/>
    <property type="match status" value="1"/>
</dbReference>
<organism evidence="6 7">
    <name type="scientific">Spelaeicoccus albus</name>
    <dbReference type="NCBI Taxonomy" id="1280376"/>
    <lineage>
        <taxon>Bacteria</taxon>
        <taxon>Bacillati</taxon>
        <taxon>Actinomycetota</taxon>
        <taxon>Actinomycetes</taxon>
        <taxon>Micrococcales</taxon>
        <taxon>Brevibacteriaceae</taxon>
        <taxon>Spelaeicoccus</taxon>
    </lineage>
</organism>
<dbReference type="SUPFAM" id="SSF53850">
    <property type="entry name" value="Periplasmic binding protein-like II"/>
    <property type="match status" value="1"/>
</dbReference>
<reference evidence="6 7" key="1">
    <citation type="submission" date="2020-07" db="EMBL/GenBank/DDBJ databases">
        <title>Sequencing the genomes of 1000 actinobacteria strains.</title>
        <authorList>
            <person name="Klenk H.-P."/>
        </authorList>
    </citation>
    <scope>NUCLEOTIDE SEQUENCE [LARGE SCALE GENOMIC DNA]</scope>
    <source>
        <strain evidence="6 7">DSM 26341</strain>
    </source>
</reference>
<comment type="caution">
    <text evidence="6">The sequence shown here is derived from an EMBL/GenBank/DDBJ whole genome shotgun (WGS) entry which is preliminary data.</text>
</comment>
<evidence type="ECO:0000259" key="5">
    <source>
        <dbReference type="PROSITE" id="PS50931"/>
    </source>
</evidence>
<feature type="domain" description="HTH lysR-type" evidence="5">
    <location>
        <begin position="12"/>
        <end position="69"/>
    </location>
</feature>
<keyword evidence="3 6" id="KW-0238">DNA-binding</keyword>
<dbReference type="InterPro" id="IPR036388">
    <property type="entry name" value="WH-like_DNA-bd_sf"/>
</dbReference>
<evidence type="ECO:0000256" key="3">
    <source>
        <dbReference type="ARBA" id="ARBA00023125"/>
    </source>
</evidence>
<dbReference type="InterPro" id="IPR058163">
    <property type="entry name" value="LysR-type_TF_proteobact-type"/>
</dbReference>
<proteinExistence type="inferred from homology"/>
<dbReference type="Gene3D" id="3.40.190.290">
    <property type="match status" value="1"/>
</dbReference>
<evidence type="ECO:0000256" key="1">
    <source>
        <dbReference type="ARBA" id="ARBA00009437"/>
    </source>
</evidence>
<gene>
    <name evidence="6" type="ORF">BJY26_000253</name>
</gene>
<evidence type="ECO:0000313" key="7">
    <source>
        <dbReference type="Proteomes" id="UP000539111"/>
    </source>
</evidence>
<dbReference type="GO" id="GO:0003700">
    <property type="term" value="F:DNA-binding transcription factor activity"/>
    <property type="evidence" value="ECO:0007669"/>
    <property type="project" value="InterPro"/>
</dbReference>
<dbReference type="EMBL" id="JACBZP010000001">
    <property type="protein sequence ID" value="NYI65947.1"/>
    <property type="molecule type" value="Genomic_DNA"/>
</dbReference>